<evidence type="ECO:0000256" key="1">
    <source>
        <dbReference type="SAM" id="SignalP"/>
    </source>
</evidence>
<reference evidence="2 3" key="1">
    <citation type="submission" date="2018-09" db="EMBL/GenBank/DDBJ databases">
        <title>YIM PH21274 draft genome.</title>
        <authorList>
            <person name="Miao C."/>
        </authorList>
    </citation>
    <scope>NUCLEOTIDE SEQUENCE [LARGE SCALE GENOMIC DNA]</scope>
    <source>
        <strain evidence="2 3">YIM PH 21724</strain>
    </source>
</reference>
<dbReference type="EMBL" id="QZFU01000023">
    <property type="protein sequence ID" value="RJO73713.1"/>
    <property type="molecule type" value="Genomic_DNA"/>
</dbReference>
<protein>
    <recommendedName>
        <fullName evidence="4">Secreted protein</fullName>
    </recommendedName>
</protein>
<accession>A0A3A4KJ47</accession>
<keyword evidence="1" id="KW-0732">Signal</keyword>
<sequence>MSFSELRAAKHGSRSVAVLAAGAAISLLLTASPAGAAGYNWSDQIGPDGQGCFFWTTWSQYMVQVHAYQQPGNPDHSCWLTVYHDGFDAGGGLAWQDVWGATFTSGRDTRLDGPDWYYGPWNGSGHMCVIFYYGERSTSSGPIRYC</sequence>
<evidence type="ECO:0008006" key="4">
    <source>
        <dbReference type="Google" id="ProtNLM"/>
    </source>
</evidence>
<feature type="signal peptide" evidence="1">
    <location>
        <begin position="1"/>
        <end position="36"/>
    </location>
</feature>
<organism evidence="2 3">
    <name type="scientific">Nocardia panacis</name>
    <dbReference type="NCBI Taxonomy" id="2340916"/>
    <lineage>
        <taxon>Bacteria</taxon>
        <taxon>Bacillati</taxon>
        <taxon>Actinomycetota</taxon>
        <taxon>Actinomycetes</taxon>
        <taxon>Mycobacteriales</taxon>
        <taxon>Nocardiaceae</taxon>
        <taxon>Nocardia</taxon>
    </lineage>
</organism>
<gene>
    <name evidence="2" type="ORF">D5S18_21320</name>
</gene>
<name>A0A3A4KJ47_9NOCA</name>
<proteinExistence type="predicted"/>
<keyword evidence="3" id="KW-1185">Reference proteome</keyword>
<comment type="caution">
    <text evidence="2">The sequence shown here is derived from an EMBL/GenBank/DDBJ whole genome shotgun (WGS) entry which is preliminary data.</text>
</comment>
<dbReference type="AlphaFoldDB" id="A0A3A4KJ47"/>
<evidence type="ECO:0000313" key="3">
    <source>
        <dbReference type="Proteomes" id="UP000266677"/>
    </source>
</evidence>
<dbReference type="Proteomes" id="UP000266677">
    <property type="component" value="Unassembled WGS sequence"/>
</dbReference>
<evidence type="ECO:0000313" key="2">
    <source>
        <dbReference type="EMBL" id="RJO73713.1"/>
    </source>
</evidence>
<feature type="chain" id="PRO_5017481624" description="Secreted protein" evidence="1">
    <location>
        <begin position="37"/>
        <end position="146"/>
    </location>
</feature>